<dbReference type="EMBL" id="SBKQ01000015">
    <property type="protein sequence ID" value="RXR29152.1"/>
    <property type="molecule type" value="Genomic_DNA"/>
</dbReference>
<sequence>MGSGKTVVASKLATVLQKTHLDLDSLIENKENLEVNSIFKTKGELYFRKLEHQVFKSLVESEDEFILSLGGGTPCYANNHLFLKNEDVISIYLKTSVEELHERLLGNKSSRPLIAAMEEEELKEFIAKHLFDRNYYYHQAKHIVSTDAKSIDAIVEEIKNLVA</sequence>
<comment type="cofactor">
    <cofactor evidence="7">
        <name>Mg(2+)</name>
        <dbReference type="ChEBI" id="CHEBI:18420"/>
    </cofactor>
    <text evidence="7">Binds 1 Mg(2+) ion per subunit.</text>
</comment>
<evidence type="ECO:0000256" key="5">
    <source>
        <dbReference type="ARBA" id="ARBA00022840"/>
    </source>
</evidence>
<evidence type="ECO:0000256" key="4">
    <source>
        <dbReference type="ARBA" id="ARBA00022777"/>
    </source>
</evidence>
<organism evidence="8 9">
    <name type="scientific">Flavobacterium piscinae</name>
    <dbReference type="NCBI Taxonomy" id="2506424"/>
    <lineage>
        <taxon>Bacteria</taxon>
        <taxon>Pseudomonadati</taxon>
        <taxon>Bacteroidota</taxon>
        <taxon>Flavobacteriia</taxon>
        <taxon>Flavobacteriales</taxon>
        <taxon>Flavobacteriaceae</taxon>
        <taxon>Flavobacterium</taxon>
    </lineage>
</organism>
<keyword evidence="7" id="KW-0479">Metal-binding</keyword>
<dbReference type="InterPro" id="IPR031322">
    <property type="entry name" value="Shikimate/glucono_kinase"/>
</dbReference>
<name>A0A4Q1KHY5_9FLAO</name>
<dbReference type="GO" id="GO:0005524">
    <property type="term" value="F:ATP binding"/>
    <property type="evidence" value="ECO:0007669"/>
    <property type="project" value="UniProtKB-UniRule"/>
</dbReference>
<evidence type="ECO:0000313" key="8">
    <source>
        <dbReference type="EMBL" id="RXR29152.1"/>
    </source>
</evidence>
<comment type="subcellular location">
    <subcellularLocation>
        <location evidence="7">Cytoplasm</location>
    </subcellularLocation>
</comment>
<keyword evidence="4 7" id="KW-0418">Kinase</keyword>
<evidence type="ECO:0000256" key="7">
    <source>
        <dbReference type="HAMAP-Rule" id="MF_00109"/>
    </source>
</evidence>
<evidence type="ECO:0000256" key="6">
    <source>
        <dbReference type="ARBA" id="ARBA00023141"/>
    </source>
</evidence>
<feature type="binding site" evidence="7">
    <location>
        <position position="111"/>
    </location>
    <ligand>
        <name>ATP</name>
        <dbReference type="ChEBI" id="CHEBI:30616"/>
    </ligand>
</feature>
<dbReference type="OrthoDB" id="9800332at2"/>
<comment type="function">
    <text evidence="7">Catalyzes the specific phosphorylation of the 3-hydroxyl group of shikimic acid using ATP as a cosubstrate.</text>
</comment>
<keyword evidence="2 7" id="KW-0808">Transferase</keyword>
<keyword evidence="3 7" id="KW-0547">Nucleotide-binding</keyword>
<feature type="binding site" evidence="7">
    <location>
        <position position="48"/>
    </location>
    <ligand>
        <name>substrate</name>
    </ligand>
</feature>
<feature type="binding site" evidence="7">
    <location>
        <position position="71"/>
    </location>
    <ligand>
        <name>substrate</name>
    </ligand>
</feature>
<comment type="caution">
    <text evidence="7">Lacks conserved residue(s) required for the propagation of feature annotation.</text>
</comment>
<dbReference type="PRINTS" id="PR01100">
    <property type="entry name" value="SHIKIMTKNASE"/>
</dbReference>
<keyword evidence="7" id="KW-0963">Cytoplasm</keyword>
<dbReference type="InterPro" id="IPR027417">
    <property type="entry name" value="P-loop_NTPase"/>
</dbReference>
<dbReference type="Pfam" id="PF01202">
    <property type="entry name" value="SKI"/>
    <property type="match status" value="1"/>
</dbReference>
<keyword evidence="7" id="KW-0460">Magnesium</keyword>
<reference evidence="9" key="1">
    <citation type="submission" date="2019-01" db="EMBL/GenBank/DDBJ databases">
        <title>Cytophagaceae bacterium strain CAR-16.</title>
        <authorList>
            <person name="Chen W.-M."/>
        </authorList>
    </citation>
    <scope>NUCLEOTIDE SEQUENCE [LARGE SCALE GENOMIC DNA]</scope>
    <source>
        <strain evidence="9">ICH-30</strain>
    </source>
</reference>
<accession>A0A4Q1KHY5</accession>
<comment type="subunit">
    <text evidence="7">Monomer.</text>
</comment>
<dbReference type="GO" id="GO:0004765">
    <property type="term" value="F:shikimate kinase activity"/>
    <property type="evidence" value="ECO:0007669"/>
    <property type="project" value="UniProtKB-UniRule"/>
</dbReference>
<keyword evidence="1 7" id="KW-0028">Amino-acid biosynthesis</keyword>
<dbReference type="Gene3D" id="3.40.50.300">
    <property type="entry name" value="P-loop containing nucleotide triphosphate hydrolases"/>
    <property type="match status" value="1"/>
</dbReference>
<dbReference type="GO" id="GO:0005829">
    <property type="term" value="C:cytosol"/>
    <property type="evidence" value="ECO:0007669"/>
    <property type="project" value="TreeGrafter"/>
</dbReference>
<dbReference type="GO" id="GO:0009423">
    <property type="term" value="P:chorismate biosynthetic process"/>
    <property type="evidence" value="ECO:0007669"/>
    <property type="project" value="UniProtKB-UniRule"/>
</dbReference>
<comment type="similarity">
    <text evidence="7">Belongs to the shikimate kinase family.</text>
</comment>
<feature type="binding site" evidence="7">
    <location>
        <position position="6"/>
    </location>
    <ligand>
        <name>Mg(2+)</name>
        <dbReference type="ChEBI" id="CHEBI:18420"/>
    </ligand>
</feature>
<protein>
    <recommendedName>
        <fullName evidence="7">Shikimate kinase</fullName>
        <shortName evidence="7">SK</shortName>
        <ecNumber evidence="7">2.7.1.71</ecNumber>
    </recommendedName>
</protein>
<keyword evidence="9" id="KW-1185">Reference proteome</keyword>
<dbReference type="EC" id="2.7.1.71" evidence="7"/>
<proteinExistence type="inferred from homology"/>
<comment type="catalytic activity">
    <reaction evidence="7">
        <text>shikimate + ATP = 3-phosphoshikimate + ADP + H(+)</text>
        <dbReference type="Rhea" id="RHEA:13121"/>
        <dbReference type="ChEBI" id="CHEBI:15378"/>
        <dbReference type="ChEBI" id="CHEBI:30616"/>
        <dbReference type="ChEBI" id="CHEBI:36208"/>
        <dbReference type="ChEBI" id="CHEBI:145989"/>
        <dbReference type="ChEBI" id="CHEBI:456216"/>
        <dbReference type="EC" id="2.7.1.71"/>
    </reaction>
</comment>
<dbReference type="SUPFAM" id="SSF52540">
    <property type="entry name" value="P-loop containing nucleoside triphosphate hydrolases"/>
    <property type="match status" value="1"/>
</dbReference>
<comment type="caution">
    <text evidence="8">The sequence shown here is derived from an EMBL/GenBank/DDBJ whole genome shotgun (WGS) entry which is preliminary data.</text>
</comment>
<dbReference type="GO" id="GO:0009073">
    <property type="term" value="P:aromatic amino acid family biosynthetic process"/>
    <property type="evidence" value="ECO:0007669"/>
    <property type="project" value="UniProtKB-KW"/>
</dbReference>
<dbReference type="PANTHER" id="PTHR21087">
    <property type="entry name" value="SHIKIMATE KINASE"/>
    <property type="match status" value="1"/>
</dbReference>
<dbReference type="PANTHER" id="PTHR21087:SF16">
    <property type="entry name" value="SHIKIMATE KINASE 1, CHLOROPLASTIC"/>
    <property type="match status" value="1"/>
</dbReference>
<dbReference type="UniPathway" id="UPA00053">
    <property type="reaction ID" value="UER00088"/>
</dbReference>
<dbReference type="GO" id="GO:0000287">
    <property type="term" value="F:magnesium ion binding"/>
    <property type="evidence" value="ECO:0007669"/>
    <property type="project" value="UniProtKB-UniRule"/>
</dbReference>
<feature type="binding site" evidence="7">
    <location>
        <position position="24"/>
    </location>
    <ligand>
        <name>substrate</name>
    </ligand>
</feature>
<evidence type="ECO:0000256" key="3">
    <source>
        <dbReference type="ARBA" id="ARBA00022741"/>
    </source>
</evidence>
<dbReference type="AlphaFoldDB" id="A0A4Q1KHY5"/>
<dbReference type="GO" id="GO:0008652">
    <property type="term" value="P:amino acid biosynthetic process"/>
    <property type="evidence" value="ECO:0007669"/>
    <property type="project" value="UniProtKB-KW"/>
</dbReference>
<dbReference type="InterPro" id="IPR000623">
    <property type="entry name" value="Shikimate_kinase/TSH1"/>
</dbReference>
<keyword evidence="5 7" id="KW-0067">ATP-binding</keyword>
<evidence type="ECO:0000256" key="2">
    <source>
        <dbReference type="ARBA" id="ARBA00022679"/>
    </source>
</evidence>
<feature type="binding site" evidence="7">
    <location>
        <position position="133"/>
    </location>
    <ligand>
        <name>substrate</name>
    </ligand>
</feature>
<feature type="binding site" evidence="7">
    <location>
        <begin position="2"/>
        <end position="7"/>
    </location>
    <ligand>
        <name>ATP</name>
        <dbReference type="ChEBI" id="CHEBI:30616"/>
    </ligand>
</feature>
<gene>
    <name evidence="7" type="primary">aroK</name>
    <name evidence="8" type="ORF">EQG68_13515</name>
</gene>
<evidence type="ECO:0000256" key="1">
    <source>
        <dbReference type="ARBA" id="ARBA00022605"/>
    </source>
</evidence>
<keyword evidence="6 7" id="KW-0057">Aromatic amino acid biosynthesis</keyword>
<evidence type="ECO:0000313" key="9">
    <source>
        <dbReference type="Proteomes" id="UP000289734"/>
    </source>
</evidence>
<dbReference type="Proteomes" id="UP000289734">
    <property type="component" value="Unassembled WGS sequence"/>
</dbReference>
<dbReference type="HAMAP" id="MF_00109">
    <property type="entry name" value="Shikimate_kinase"/>
    <property type="match status" value="1"/>
</dbReference>
<comment type="pathway">
    <text evidence="7">Metabolic intermediate biosynthesis; chorismate biosynthesis; chorismate from D-erythrose 4-phosphate and phosphoenolpyruvate: step 5/7.</text>
</comment>